<feature type="region of interest" description="Disordered" evidence="1">
    <location>
        <begin position="485"/>
        <end position="510"/>
    </location>
</feature>
<feature type="region of interest" description="Disordered" evidence="1">
    <location>
        <begin position="387"/>
        <end position="415"/>
    </location>
</feature>
<dbReference type="Proteomes" id="UP000033140">
    <property type="component" value="Unassembled WGS sequence"/>
</dbReference>
<evidence type="ECO:0000313" key="3">
    <source>
        <dbReference type="Proteomes" id="UP000033140"/>
    </source>
</evidence>
<evidence type="ECO:0000256" key="1">
    <source>
        <dbReference type="SAM" id="MobiDB-lite"/>
    </source>
</evidence>
<sequence length="519" mass="57645">MEYGRFLLEGMKREWVDYYTRKKLAGAPEEGEPRFEGHSFEGTLSTQSSCTFAERLEASRPNSSSSKQHTRQIEVVNTSRPSPLSSSPPLPASDSFALPDSLDVPRHRFAPRSRSRRPPFDRHASMPDLHPVFTAEFDADDEEEDERSDVTELELDSNLRPGDILITSSTCVAARREVTCVVVQAKGLVNAAPTTPTDILYGDDVSEASEDSMKVIVERGQSDDYARIQEAVDAAERRELTFLDCMQEDQEAYTITFGSDASMAGDSYSAPSPVKPYNVDAEPEIAVDCDSSFHTAEDTSSICPQPSDCAVPFEKNDMPLPSPHNPPTTDEPSEKSSGLSVVFPEYSALEATEMTEGGKRQKGVDRVVSWFRTPGQVMQCGMVEEPVASPEVETGNEVEAPRSSDDPSSQPPRLPSHFREKAMQLKPLELVRLTQQRTFDDLFRNEVNKTGVDRRKSLSPLTSRVRHGLVTPITPVSSTILDEQHGKVREEVVSPTGSDETMESFGEERRREMLERAFL</sequence>
<proteinExistence type="predicted"/>
<dbReference type="AlphaFoldDB" id="A0A0E9NRP7"/>
<accession>A0A0E9NRP7</accession>
<protein>
    <submittedName>
        <fullName evidence="2">Uncharacterized protein</fullName>
    </submittedName>
</protein>
<comment type="caution">
    <text evidence="2">The sequence shown here is derived from an EMBL/GenBank/DDBJ whole genome shotgun (WGS) entry which is preliminary data.</text>
</comment>
<evidence type="ECO:0000313" key="2">
    <source>
        <dbReference type="EMBL" id="GAO52453.1"/>
    </source>
</evidence>
<dbReference type="RefSeq" id="XP_019024869.1">
    <property type="nucleotide sequence ID" value="XM_019168382.1"/>
</dbReference>
<gene>
    <name evidence="2" type="ORF">G7K_6529-t1</name>
</gene>
<organism evidence="2 3">
    <name type="scientific">Saitoella complicata (strain BCRC 22490 / CBS 7301 / JCM 7358 / NBRC 10748 / NRRL Y-17804)</name>
    <dbReference type="NCBI Taxonomy" id="698492"/>
    <lineage>
        <taxon>Eukaryota</taxon>
        <taxon>Fungi</taxon>
        <taxon>Dikarya</taxon>
        <taxon>Ascomycota</taxon>
        <taxon>Taphrinomycotina</taxon>
        <taxon>Taphrinomycotina incertae sedis</taxon>
        <taxon>Saitoella</taxon>
    </lineage>
</organism>
<keyword evidence="3" id="KW-1185">Reference proteome</keyword>
<feature type="compositionally biased region" description="Basic residues" evidence="1">
    <location>
        <begin position="107"/>
        <end position="117"/>
    </location>
</feature>
<dbReference type="EMBL" id="BACD03000069">
    <property type="protein sequence ID" value="GAO52453.1"/>
    <property type="molecule type" value="Genomic_DNA"/>
</dbReference>
<reference evidence="2 3" key="1">
    <citation type="journal article" date="2011" name="J. Gen. Appl. Microbiol.">
        <title>Draft genome sequencing of the enigmatic yeast Saitoella complicata.</title>
        <authorList>
            <person name="Nishida H."/>
            <person name="Hamamoto M."/>
            <person name="Sugiyama J."/>
        </authorList>
    </citation>
    <scope>NUCLEOTIDE SEQUENCE [LARGE SCALE GENOMIC DNA]</scope>
    <source>
        <strain evidence="2 3">NRRL Y-17804</strain>
    </source>
</reference>
<feature type="region of interest" description="Disordered" evidence="1">
    <location>
        <begin position="296"/>
        <end position="338"/>
    </location>
</feature>
<name>A0A0E9NRP7_SAICN</name>
<feature type="compositionally biased region" description="Polar residues" evidence="1">
    <location>
        <begin position="327"/>
        <end position="338"/>
    </location>
</feature>
<reference evidence="2 3" key="2">
    <citation type="journal article" date="2014" name="J. Gen. Appl. Microbiol.">
        <title>The early diverging ascomycetous budding yeast Saitoella complicata has three histone deacetylases belonging to the Clr6, Hos2, and Rpd3 lineages.</title>
        <authorList>
            <person name="Nishida H."/>
            <person name="Matsumoto T."/>
            <person name="Kondo S."/>
            <person name="Hamamoto M."/>
            <person name="Yoshikawa H."/>
        </authorList>
    </citation>
    <scope>NUCLEOTIDE SEQUENCE [LARGE SCALE GENOMIC DNA]</scope>
    <source>
        <strain evidence="2 3">NRRL Y-17804</strain>
    </source>
</reference>
<reference evidence="2 3" key="3">
    <citation type="journal article" date="2015" name="Genome Announc.">
        <title>Draft Genome Sequence of the Archiascomycetous Yeast Saitoella complicata.</title>
        <authorList>
            <person name="Yamauchi K."/>
            <person name="Kondo S."/>
            <person name="Hamamoto M."/>
            <person name="Takahashi Y."/>
            <person name="Ogura Y."/>
            <person name="Hayashi T."/>
            <person name="Nishida H."/>
        </authorList>
    </citation>
    <scope>NUCLEOTIDE SEQUENCE [LARGE SCALE GENOMIC DNA]</scope>
    <source>
        <strain evidence="2 3">NRRL Y-17804</strain>
    </source>
</reference>
<feature type="region of interest" description="Disordered" evidence="1">
    <location>
        <begin position="51"/>
        <end position="129"/>
    </location>
</feature>